<dbReference type="AlphaFoldDB" id="A0A922EED3"/>
<organism evidence="1 2">
    <name type="scientific">Carya illinoinensis</name>
    <name type="common">Pecan</name>
    <dbReference type="NCBI Taxonomy" id="32201"/>
    <lineage>
        <taxon>Eukaryota</taxon>
        <taxon>Viridiplantae</taxon>
        <taxon>Streptophyta</taxon>
        <taxon>Embryophyta</taxon>
        <taxon>Tracheophyta</taxon>
        <taxon>Spermatophyta</taxon>
        <taxon>Magnoliopsida</taxon>
        <taxon>eudicotyledons</taxon>
        <taxon>Gunneridae</taxon>
        <taxon>Pentapetalae</taxon>
        <taxon>rosids</taxon>
        <taxon>fabids</taxon>
        <taxon>Fagales</taxon>
        <taxon>Juglandaceae</taxon>
        <taxon>Carya</taxon>
    </lineage>
</organism>
<comment type="caution">
    <text evidence="1">The sequence shown here is derived from an EMBL/GenBank/DDBJ whole genome shotgun (WGS) entry which is preliminary data.</text>
</comment>
<accession>A0A922EED3</accession>
<protein>
    <submittedName>
        <fullName evidence="1">Uncharacterized protein</fullName>
    </submittedName>
</protein>
<dbReference type="Proteomes" id="UP000811246">
    <property type="component" value="Chromosome 8"/>
</dbReference>
<proteinExistence type="predicted"/>
<dbReference type="EMBL" id="CM031832">
    <property type="protein sequence ID" value="KAG6701097.1"/>
    <property type="molecule type" value="Genomic_DNA"/>
</dbReference>
<sequence length="182" mass="20471">MSKSTLKPVHFTNTTHHDVANPVWSPHHGFAPLSLRSISPVDASFSIRFLPPCFPLISHSTPRLSSQTHFPPISHSRSPRSRLLLVSNLKLISLPSCLSILEPALPLSLLLSLTSLSLPFSSRLSLTPICYLKTYTTSNASRFCLHPVMFSLRYLCLRPDLSPLHHNKFLYLTFTHSIMFNI</sequence>
<evidence type="ECO:0000313" key="2">
    <source>
        <dbReference type="Proteomes" id="UP000811246"/>
    </source>
</evidence>
<name>A0A922EED3_CARIL</name>
<reference evidence="1" key="1">
    <citation type="submission" date="2021-01" db="EMBL/GenBank/DDBJ databases">
        <authorList>
            <person name="Lovell J.T."/>
            <person name="Bentley N."/>
            <person name="Bhattarai G."/>
            <person name="Jenkins J.W."/>
            <person name="Sreedasyam A."/>
            <person name="Alarcon Y."/>
            <person name="Bock C."/>
            <person name="Boston L."/>
            <person name="Carlson J."/>
            <person name="Cervantes K."/>
            <person name="Clermont K."/>
            <person name="Krom N."/>
            <person name="Kubenka K."/>
            <person name="Mamidi S."/>
            <person name="Mattison C."/>
            <person name="Monteros M."/>
            <person name="Pisani C."/>
            <person name="Plott C."/>
            <person name="Rajasekar S."/>
            <person name="Rhein H.S."/>
            <person name="Rohla C."/>
            <person name="Song M."/>
            <person name="Hilaire R.S."/>
            <person name="Shu S."/>
            <person name="Wells L."/>
            <person name="Wang X."/>
            <person name="Webber J."/>
            <person name="Heerema R.J."/>
            <person name="Klein P."/>
            <person name="Conner P."/>
            <person name="Grauke L."/>
            <person name="Grimwood J."/>
            <person name="Schmutz J."/>
            <person name="Randall J.J."/>
        </authorList>
    </citation>
    <scope>NUCLEOTIDE SEQUENCE</scope>
    <source>
        <tissue evidence="1">Leaf</tissue>
    </source>
</reference>
<gene>
    <name evidence="1" type="ORF">I3842_08G147700</name>
</gene>
<evidence type="ECO:0000313" key="1">
    <source>
        <dbReference type="EMBL" id="KAG6701097.1"/>
    </source>
</evidence>